<gene>
    <name evidence="1" type="ORF">PACLA_8A004967</name>
</gene>
<dbReference type="Proteomes" id="UP001152795">
    <property type="component" value="Unassembled WGS sequence"/>
</dbReference>
<reference evidence="1" key="1">
    <citation type="submission" date="2020-04" db="EMBL/GenBank/DDBJ databases">
        <authorList>
            <person name="Alioto T."/>
            <person name="Alioto T."/>
            <person name="Gomez Garrido J."/>
        </authorList>
    </citation>
    <scope>NUCLEOTIDE SEQUENCE</scope>
    <source>
        <strain evidence="1">A484AB</strain>
    </source>
</reference>
<keyword evidence="2" id="KW-1185">Reference proteome</keyword>
<dbReference type="AlphaFoldDB" id="A0A7D9DTW8"/>
<proteinExistence type="predicted"/>
<sequence>MIIVGDSNIDLCSSSNIGEKYQAVLLAFNLTQHVTAPTRKGKCLVDHITTNIPHNVIATGVLATPEISDHNMPYLIVNARLNRFEPRFKYIRSERLFSPEAFLQDISELPFSTVYAVDDIDEIIDIFNELLRSCIDRHASIVRCKLTRPPAPWLQDVDIQNLQKRRDALRFIAHQTQLESD</sequence>
<evidence type="ECO:0000313" key="1">
    <source>
        <dbReference type="EMBL" id="CAB3992667.1"/>
    </source>
</evidence>
<evidence type="ECO:0000313" key="2">
    <source>
        <dbReference type="Proteomes" id="UP001152795"/>
    </source>
</evidence>
<name>A0A7D9DTW8_PARCT</name>
<accession>A0A7D9DTW8</accession>
<organism evidence="1 2">
    <name type="scientific">Paramuricea clavata</name>
    <name type="common">Red gorgonian</name>
    <name type="synonym">Violescent sea-whip</name>
    <dbReference type="NCBI Taxonomy" id="317549"/>
    <lineage>
        <taxon>Eukaryota</taxon>
        <taxon>Metazoa</taxon>
        <taxon>Cnidaria</taxon>
        <taxon>Anthozoa</taxon>
        <taxon>Octocorallia</taxon>
        <taxon>Malacalcyonacea</taxon>
        <taxon>Plexauridae</taxon>
        <taxon>Paramuricea</taxon>
    </lineage>
</organism>
<protein>
    <submittedName>
        <fullName evidence="1">Uncharacterized protein</fullName>
    </submittedName>
</protein>
<comment type="caution">
    <text evidence="1">The sequence shown here is derived from an EMBL/GenBank/DDBJ whole genome shotgun (WGS) entry which is preliminary data.</text>
</comment>
<dbReference type="EMBL" id="CACRXK020002097">
    <property type="protein sequence ID" value="CAB3992667.1"/>
    <property type="molecule type" value="Genomic_DNA"/>
</dbReference>